<keyword evidence="2" id="KW-1185">Reference proteome</keyword>
<organism evidence="1 2">
    <name type="scientific">Serendipita indica (strain DSM 11827)</name>
    <name type="common">Root endophyte fungus</name>
    <name type="synonym">Piriformospora indica</name>
    <dbReference type="NCBI Taxonomy" id="1109443"/>
    <lineage>
        <taxon>Eukaryota</taxon>
        <taxon>Fungi</taxon>
        <taxon>Dikarya</taxon>
        <taxon>Basidiomycota</taxon>
        <taxon>Agaricomycotina</taxon>
        <taxon>Agaricomycetes</taxon>
        <taxon>Sebacinales</taxon>
        <taxon>Serendipitaceae</taxon>
        <taxon>Serendipita</taxon>
    </lineage>
</organism>
<accession>G4U1W9</accession>
<dbReference type="InParanoid" id="G4U1W9"/>
<dbReference type="HOGENOM" id="CLU_2961689_0_0_1"/>
<proteinExistence type="predicted"/>
<dbReference type="EMBL" id="CAFZ01001730">
    <property type="protein sequence ID" value="CCA77562.1"/>
    <property type="molecule type" value="Genomic_DNA"/>
</dbReference>
<sequence>MSIVWWHPEEKSTRRLNPAIVHNIHRLYRPNASGETGPMSLVEPDRIAKFSGKDAVALS</sequence>
<reference evidence="1 2" key="1">
    <citation type="journal article" date="2011" name="PLoS Pathog.">
        <title>Endophytic Life Strategies Decoded by Genome and Transcriptome Analyses of the Mutualistic Root Symbiont Piriformospora indica.</title>
        <authorList>
            <person name="Zuccaro A."/>
            <person name="Lahrmann U."/>
            <person name="Guldener U."/>
            <person name="Langen G."/>
            <person name="Pfiffi S."/>
            <person name="Biedenkopf D."/>
            <person name="Wong P."/>
            <person name="Samans B."/>
            <person name="Grimm C."/>
            <person name="Basiewicz M."/>
            <person name="Murat C."/>
            <person name="Martin F."/>
            <person name="Kogel K.H."/>
        </authorList>
    </citation>
    <scope>NUCLEOTIDE SEQUENCE [LARGE SCALE GENOMIC DNA]</scope>
    <source>
        <strain evidence="1 2">DSM 11827</strain>
    </source>
</reference>
<evidence type="ECO:0000313" key="2">
    <source>
        <dbReference type="Proteomes" id="UP000007148"/>
    </source>
</evidence>
<comment type="caution">
    <text evidence="1">The sequence shown here is derived from an EMBL/GenBank/DDBJ whole genome shotgun (WGS) entry which is preliminary data.</text>
</comment>
<evidence type="ECO:0000313" key="1">
    <source>
        <dbReference type="EMBL" id="CCA77562.1"/>
    </source>
</evidence>
<gene>
    <name evidence="1" type="ORF">PIIN_11539</name>
</gene>
<protein>
    <submittedName>
        <fullName evidence="1">Uncharacterized protein</fullName>
    </submittedName>
</protein>
<name>G4U1W9_SERID</name>
<dbReference type="Proteomes" id="UP000007148">
    <property type="component" value="Unassembled WGS sequence"/>
</dbReference>
<dbReference type="AlphaFoldDB" id="G4U1W9"/>